<keyword evidence="4" id="KW-1185">Reference proteome</keyword>
<dbReference type="AlphaFoldDB" id="A0A482XDV9"/>
<dbReference type="SMR" id="A0A482XDV9"/>
<dbReference type="STRING" id="195883.A0A482XDV9"/>
<dbReference type="EMBL" id="QKKF02011495">
    <property type="protein sequence ID" value="RZF44064.1"/>
    <property type="molecule type" value="Genomic_DNA"/>
</dbReference>
<evidence type="ECO:0000256" key="1">
    <source>
        <dbReference type="SAM" id="Coils"/>
    </source>
</evidence>
<dbReference type="Proteomes" id="UP000291343">
    <property type="component" value="Unassembled WGS sequence"/>
</dbReference>
<organism evidence="3 4">
    <name type="scientific">Laodelphax striatellus</name>
    <name type="common">Small brown planthopper</name>
    <name type="synonym">Delphax striatella</name>
    <dbReference type="NCBI Taxonomy" id="195883"/>
    <lineage>
        <taxon>Eukaryota</taxon>
        <taxon>Metazoa</taxon>
        <taxon>Ecdysozoa</taxon>
        <taxon>Arthropoda</taxon>
        <taxon>Hexapoda</taxon>
        <taxon>Insecta</taxon>
        <taxon>Pterygota</taxon>
        <taxon>Neoptera</taxon>
        <taxon>Paraneoptera</taxon>
        <taxon>Hemiptera</taxon>
        <taxon>Auchenorrhyncha</taxon>
        <taxon>Fulgoroidea</taxon>
        <taxon>Delphacidae</taxon>
        <taxon>Criomorphinae</taxon>
        <taxon>Laodelphax</taxon>
    </lineage>
</organism>
<dbReference type="InParanoid" id="A0A482XDV9"/>
<dbReference type="OrthoDB" id="10619651at2759"/>
<sequence>MKPRGKQLVCKACFDASETHFEELVSLLKQNKPLFSAHFPPRSEVVLLDDSDEDDDDEFEGEEVELDEEVTRIVNDNDLLEEFITETMDKVNFDEQMEADKKLLEKDADEVEARIKELDERFSKVFKRLEDMHNEVYKHFKPITKSVSPIEIMDVHEFEPLHPHHTTTVKQGGLSSAVMQGGGSSSSSSSSAGGGRLVAMKKVTHFGLSPTKPKPAKDIVALDTTPAPAPLPPLPPFGVLQRPKMSKGDSVFVMRQTLFTAWGSAEVLEVMPKSADNLTSKKLGM</sequence>
<reference evidence="3 4" key="1">
    <citation type="journal article" date="2017" name="Gigascience">
        <title>Genome sequence of the small brown planthopper, Laodelphax striatellus.</title>
        <authorList>
            <person name="Zhu J."/>
            <person name="Jiang F."/>
            <person name="Wang X."/>
            <person name="Yang P."/>
            <person name="Bao Y."/>
            <person name="Zhao W."/>
            <person name="Wang W."/>
            <person name="Lu H."/>
            <person name="Wang Q."/>
            <person name="Cui N."/>
            <person name="Li J."/>
            <person name="Chen X."/>
            <person name="Luo L."/>
            <person name="Yu J."/>
            <person name="Kang L."/>
            <person name="Cui F."/>
        </authorList>
    </citation>
    <scope>NUCLEOTIDE SEQUENCE [LARGE SCALE GENOMIC DNA]</scope>
    <source>
        <strain evidence="3">Lst14</strain>
    </source>
</reference>
<comment type="caution">
    <text evidence="3">The sequence shown here is derived from an EMBL/GenBank/DDBJ whole genome shotgun (WGS) entry which is preliminary data.</text>
</comment>
<evidence type="ECO:0000313" key="4">
    <source>
        <dbReference type="Proteomes" id="UP000291343"/>
    </source>
</evidence>
<feature type="coiled-coil region" evidence="1">
    <location>
        <begin position="94"/>
        <end position="135"/>
    </location>
</feature>
<name>A0A482XDV9_LAOST</name>
<feature type="compositionally biased region" description="Polar residues" evidence="2">
    <location>
        <begin position="166"/>
        <end position="178"/>
    </location>
</feature>
<evidence type="ECO:0000256" key="2">
    <source>
        <dbReference type="SAM" id="MobiDB-lite"/>
    </source>
</evidence>
<gene>
    <name evidence="3" type="ORF">LSTR_LSTR011109</name>
</gene>
<feature type="region of interest" description="Disordered" evidence="2">
    <location>
        <begin position="166"/>
        <end position="194"/>
    </location>
</feature>
<accession>A0A482XDV9</accession>
<protein>
    <submittedName>
        <fullName evidence="3">Uncharacterized protein</fullName>
    </submittedName>
</protein>
<proteinExistence type="predicted"/>
<keyword evidence="1" id="KW-0175">Coiled coil</keyword>
<evidence type="ECO:0000313" key="3">
    <source>
        <dbReference type="EMBL" id="RZF44064.1"/>
    </source>
</evidence>